<dbReference type="SUPFAM" id="SSF56634">
    <property type="entry name" value="Heme-dependent catalase-like"/>
    <property type="match status" value="1"/>
</dbReference>
<evidence type="ECO:0000259" key="11">
    <source>
        <dbReference type="SMART" id="SM01060"/>
    </source>
</evidence>
<evidence type="ECO:0000256" key="7">
    <source>
        <dbReference type="ARBA" id="ARBA00023324"/>
    </source>
</evidence>
<dbReference type="EMBL" id="CP019688">
    <property type="protein sequence ID" value="AQQ14144.1"/>
    <property type="molecule type" value="Genomic_DNA"/>
</dbReference>
<evidence type="ECO:0000256" key="3">
    <source>
        <dbReference type="ARBA" id="ARBA00022617"/>
    </source>
</evidence>
<protein>
    <submittedName>
        <fullName evidence="12">Catalase</fullName>
        <ecNumber evidence="12">1.11.1.6</ecNumber>
    </submittedName>
</protein>
<feature type="region of interest" description="Disordered" evidence="10">
    <location>
        <begin position="513"/>
        <end position="533"/>
    </location>
</feature>
<dbReference type="KEGG" id="cgv:CGLAU_00745"/>
<evidence type="ECO:0000256" key="2">
    <source>
        <dbReference type="ARBA" id="ARBA00022559"/>
    </source>
</evidence>
<dbReference type="PANTHER" id="PTHR11465">
    <property type="entry name" value="CATALASE"/>
    <property type="match status" value="1"/>
</dbReference>
<dbReference type="InterPro" id="IPR024711">
    <property type="entry name" value="Catalase_clade1/3"/>
</dbReference>
<dbReference type="GO" id="GO:0020037">
    <property type="term" value="F:heme binding"/>
    <property type="evidence" value="ECO:0007669"/>
    <property type="project" value="InterPro"/>
</dbReference>
<evidence type="ECO:0000256" key="10">
    <source>
        <dbReference type="SAM" id="MobiDB-lite"/>
    </source>
</evidence>
<feature type="domain" description="Catalase core" evidence="11">
    <location>
        <begin position="27"/>
        <end position="410"/>
    </location>
</feature>
<dbReference type="InterPro" id="IPR018028">
    <property type="entry name" value="Catalase"/>
</dbReference>
<feature type="active site" evidence="8">
    <location>
        <position position="74"/>
    </location>
</feature>
<dbReference type="InterPro" id="IPR010582">
    <property type="entry name" value="Catalase_immune_responsive"/>
</dbReference>
<feature type="region of interest" description="Disordered" evidence="10">
    <location>
        <begin position="1"/>
        <end position="32"/>
    </location>
</feature>
<evidence type="ECO:0000256" key="9">
    <source>
        <dbReference type="PIRSR" id="PIRSR038928-2"/>
    </source>
</evidence>
<feature type="binding site" description="axial binding residue" evidence="9">
    <location>
        <position position="356"/>
    </location>
    <ligand>
        <name>heme</name>
        <dbReference type="ChEBI" id="CHEBI:30413"/>
    </ligand>
    <ligandPart>
        <name>Fe</name>
        <dbReference type="ChEBI" id="CHEBI:18248"/>
    </ligandPart>
</feature>
<proteinExistence type="inferred from homology"/>
<dbReference type="PIRSF" id="PIRSF038928">
    <property type="entry name" value="Catalase_clade1-3"/>
    <property type="match status" value="1"/>
</dbReference>
<dbReference type="InterPro" id="IPR020835">
    <property type="entry name" value="Catalase_sf"/>
</dbReference>
<sequence>MAEEHKVENTENILQRGERAPGDGKTTTLGGVPVASENHSVVQGRQGASVLNDIHLIEKLAHFNRENVPERIPHAKGHGAFGELHITEDVSKYTKAKLFQKGTVTPMVGRFSTVAGEAGSPDTWRDVHGFALRFYTEDGNYDIVGNNTPIFFMRDGLKFADFIHSQKRDPRSGLRSDEMQFDFWSRTPETLHQVTYLLGDRGTPKSTRHQDGFGSHTFQWINEEGTPVWVKYHFKTRQGWETLTDAEATEKAGTDPDLHREDLFQAIERGDYPIWDVKVQIMPFEDAETYKYNPFDLTKVWSQKDYPLVDVGYFVLNRNPKNFHAQIEQLALDPSNLVPGVGLSPDRMLQQRVFAYSDQQRYRIGPNYRDLPVNRPIVDVNTYAERGQMAYFFNNEGEPNYTPNRTDKGMGYLDNGEDSSSMQDYGQAENLYVNPDPHGTDLIRAAYVKHELDDDASQARDLYENVFDDAAKKRFIDNVTNKMLAIENKDVEERTFKYWGMISDDLEQKLRSELDRKRADSSEDDKEASSANP</sequence>
<dbReference type="Pfam" id="PF00199">
    <property type="entry name" value="Catalase"/>
    <property type="match status" value="1"/>
</dbReference>
<comment type="similarity">
    <text evidence="1">Belongs to the catalase family.</text>
</comment>
<evidence type="ECO:0000313" key="13">
    <source>
        <dbReference type="Proteomes" id="UP000217209"/>
    </source>
</evidence>
<gene>
    <name evidence="12" type="primary">katA</name>
    <name evidence="12" type="ORF">CGLAU_00745</name>
</gene>
<evidence type="ECO:0000313" key="12">
    <source>
        <dbReference type="EMBL" id="AQQ14144.1"/>
    </source>
</evidence>
<organism evidence="12 13">
    <name type="scientific">Corynebacterium glaucum</name>
    <dbReference type="NCBI Taxonomy" id="187491"/>
    <lineage>
        <taxon>Bacteria</taxon>
        <taxon>Bacillati</taxon>
        <taxon>Actinomycetota</taxon>
        <taxon>Actinomycetes</taxon>
        <taxon>Mycobacteriales</taxon>
        <taxon>Corynebacteriaceae</taxon>
        <taxon>Corynebacterium</taxon>
    </lineage>
</organism>
<dbReference type="InterPro" id="IPR011614">
    <property type="entry name" value="Catalase_core"/>
</dbReference>
<evidence type="ECO:0000256" key="5">
    <source>
        <dbReference type="ARBA" id="ARBA00023002"/>
    </source>
</evidence>
<dbReference type="Pfam" id="PF06628">
    <property type="entry name" value="Catalase-rel"/>
    <property type="match status" value="1"/>
</dbReference>
<comment type="cofactor">
    <cofactor evidence="9">
        <name>heme</name>
        <dbReference type="ChEBI" id="CHEBI:30413"/>
    </cofactor>
</comment>
<dbReference type="GO" id="GO:0005737">
    <property type="term" value="C:cytoplasm"/>
    <property type="evidence" value="ECO:0007669"/>
    <property type="project" value="TreeGrafter"/>
</dbReference>
<dbReference type="GO" id="GO:0042744">
    <property type="term" value="P:hydrogen peroxide catabolic process"/>
    <property type="evidence" value="ECO:0007669"/>
    <property type="project" value="UniProtKB-KW"/>
</dbReference>
<keyword evidence="2 12" id="KW-0575">Peroxidase</keyword>
<evidence type="ECO:0000256" key="8">
    <source>
        <dbReference type="PIRSR" id="PIRSR038928-1"/>
    </source>
</evidence>
<accession>A0A1Q2HTH1</accession>
<evidence type="ECO:0000256" key="6">
    <source>
        <dbReference type="ARBA" id="ARBA00023004"/>
    </source>
</evidence>
<dbReference type="Proteomes" id="UP000217209">
    <property type="component" value="Chromosome"/>
</dbReference>
<dbReference type="SMART" id="SM01060">
    <property type="entry name" value="Catalase"/>
    <property type="match status" value="1"/>
</dbReference>
<feature type="active site" evidence="8">
    <location>
        <position position="146"/>
    </location>
</feature>
<dbReference type="AlphaFoldDB" id="A0A1Q2HTH1"/>
<keyword evidence="13" id="KW-1185">Reference proteome</keyword>
<dbReference type="Gene3D" id="2.40.180.10">
    <property type="entry name" value="Catalase core domain"/>
    <property type="match status" value="1"/>
</dbReference>
<dbReference type="RefSeq" id="WP_198304961.1">
    <property type="nucleotide sequence ID" value="NZ_CP019688.1"/>
</dbReference>
<name>A0A1Q2HTH1_9CORY</name>
<dbReference type="EC" id="1.11.1.6" evidence="12"/>
<reference evidence="12 13" key="1">
    <citation type="submission" date="2016-12" db="EMBL/GenBank/DDBJ databases">
        <authorList>
            <person name="Song W.-J."/>
            <person name="Kurnit D.M."/>
        </authorList>
    </citation>
    <scope>NUCLEOTIDE SEQUENCE [LARGE SCALE GENOMIC DNA]</scope>
    <source>
        <strain evidence="12 13">DSM 30827</strain>
    </source>
</reference>
<keyword evidence="6 9" id="KW-0408">Iron</keyword>
<dbReference type="PROSITE" id="PS51402">
    <property type="entry name" value="CATALASE_3"/>
    <property type="match status" value="1"/>
</dbReference>
<dbReference type="PANTHER" id="PTHR11465:SF9">
    <property type="entry name" value="CATALASE"/>
    <property type="match status" value="1"/>
</dbReference>
<dbReference type="GO" id="GO:0042542">
    <property type="term" value="P:response to hydrogen peroxide"/>
    <property type="evidence" value="ECO:0007669"/>
    <property type="project" value="TreeGrafter"/>
</dbReference>
<keyword evidence="3 9" id="KW-0349">Heme</keyword>
<keyword evidence="7" id="KW-0376">Hydrogen peroxide</keyword>
<keyword evidence="4 9" id="KW-0479">Metal-binding</keyword>
<evidence type="ECO:0000256" key="1">
    <source>
        <dbReference type="ARBA" id="ARBA00005329"/>
    </source>
</evidence>
<dbReference type="GO" id="GO:0004096">
    <property type="term" value="F:catalase activity"/>
    <property type="evidence" value="ECO:0007669"/>
    <property type="project" value="UniProtKB-EC"/>
</dbReference>
<evidence type="ECO:0000256" key="4">
    <source>
        <dbReference type="ARBA" id="ARBA00022723"/>
    </source>
</evidence>
<dbReference type="GO" id="GO:0046872">
    <property type="term" value="F:metal ion binding"/>
    <property type="evidence" value="ECO:0007669"/>
    <property type="project" value="UniProtKB-KW"/>
</dbReference>
<keyword evidence="5 12" id="KW-0560">Oxidoreductase</keyword>
<dbReference type="PRINTS" id="PR00067">
    <property type="entry name" value="CATALASE"/>
</dbReference>